<dbReference type="GO" id="GO:0016788">
    <property type="term" value="F:hydrolase activity, acting on ester bonds"/>
    <property type="evidence" value="ECO:0007669"/>
    <property type="project" value="InterPro"/>
</dbReference>
<reference evidence="1" key="1">
    <citation type="submission" date="2018-05" db="EMBL/GenBank/DDBJ databases">
        <authorList>
            <person name="Lanie J.A."/>
            <person name="Ng W.-L."/>
            <person name="Kazmierczak K.M."/>
            <person name="Andrzejewski T.M."/>
            <person name="Davidsen T.M."/>
            <person name="Wayne K.J."/>
            <person name="Tettelin H."/>
            <person name="Glass J.I."/>
            <person name="Rusch D."/>
            <person name="Podicherti R."/>
            <person name="Tsui H.-C.T."/>
            <person name="Winkler M.E."/>
        </authorList>
    </citation>
    <scope>NUCLEOTIDE SEQUENCE</scope>
</reference>
<feature type="non-terminal residue" evidence="1">
    <location>
        <position position="134"/>
    </location>
</feature>
<gene>
    <name evidence="1" type="ORF">METZ01_LOCUS176737</name>
</gene>
<protein>
    <submittedName>
        <fullName evidence="1">Uncharacterized protein</fullName>
    </submittedName>
</protein>
<evidence type="ECO:0000313" key="1">
    <source>
        <dbReference type="EMBL" id="SVB23883.1"/>
    </source>
</evidence>
<dbReference type="SUPFAM" id="SSF48537">
    <property type="entry name" value="Phospholipase C/P1 nuclease"/>
    <property type="match status" value="1"/>
</dbReference>
<dbReference type="EMBL" id="UINC01033891">
    <property type="protein sequence ID" value="SVB23883.1"/>
    <property type="molecule type" value="Genomic_DNA"/>
</dbReference>
<organism evidence="1">
    <name type="scientific">marine metagenome</name>
    <dbReference type="NCBI Taxonomy" id="408172"/>
    <lineage>
        <taxon>unclassified sequences</taxon>
        <taxon>metagenomes</taxon>
        <taxon>ecological metagenomes</taxon>
    </lineage>
</organism>
<proteinExistence type="predicted"/>
<name>A0A382CEV1_9ZZZZ</name>
<sequence length="134" mass="15216">MNFIIVSKPIDYIMTVIKSASIWLILLLILMADSTSAWWTGGHVILSKAAVRVLPDEIPNFFKSSGLMIAHCSADPELVNNRNVPHLRSTQHPNHYFDLELLKDNNLPETRYALINLCNQLKLDPDKVGFLPYE</sequence>
<dbReference type="AlphaFoldDB" id="A0A382CEV1"/>
<accession>A0A382CEV1</accession>
<dbReference type="InterPro" id="IPR008947">
    <property type="entry name" value="PLipase_C/P1_nuclease_dom_sf"/>
</dbReference>